<dbReference type="Proteomes" id="UP000316598">
    <property type="component" value="Unassembled WGS sequence"/>
</dbReference>
<protein>
    <submittedName>
        <fullName evidence="2">Uncharacterized protein</fullName>
    </submittedName>
</protein>
<dbReference type="RefSeq" id="WP_146517623.1">
    <property type="nucleotide sequence ID" value="NZ_SJPI01000005.1"/>
</dbReference>
<proteinExistence type="predicted"/>
<sequence precursor="true">MLIRHAVLAFLTLFLVHAVHADDVSPSCNPEVTTLRLYFAPEIVASGRSADSFKPQVAKLYVDNLYVGDAIVNLYGYSPTLRFRRSTPTIRVEMSDNRKFETQMTFLGNGSTQLLFVDFSKIGPKTTGTVVRGDASADPFSN</sequence>
<organism evidence="2 3">
    <name type="scientific">Rubripirellula amarantea</name>
    <dbReference type="NCBI Taxonomy" id="2527999"/>
    <lineage>
        <taxon>Bacteria</taxon>
        <taxon>Pseudomonadati</taxon>
        <taxon>Planctomycetota</taxon>
        <taxon>Planctomycetia</taxon>
        <taxon>Pirellulales</taxon>
        <taxon>Pirellulaceae</taxon>
        <taxon>Rubripirellula</taxon>
    </lineage>
</organism>
<dbReference type="EMBL" id="SJPI01000005">
    <property type="protein sequence ID" value="TWT47937.1"/>
    <property type="molecule type" value="Genomic_DNA"/>
</dbReference>
<evidence type="ECO:0000256" key="1">
    <source>
        <dbReference type="SAM" id="SignalP"/>
    </source>
</evidence>
<evidence type="ECO:0000313" key="2">
    <source>
        <dbReference type="EMBL" id="TWT47937.1"/>
    </source>
</evidence>
<gene>
    <name evidence="2" type="ORF">Pla22_52130</name>
</gene>
<comment type="caution">
    <text evidence="2">The sequence shown here is derived from an EMBL/GenBank/DDBJ whole genome shotgun (WGS) entry which is preliminary data.</text>
</comment>
<accession>A0A5C5WBR5</accession>
<feature type="signal peptide" evidence="1">
    <location>
        <begin position="1"/>
        <end position="21"/>
    </location>
</feature>
<dbReference type="AlphaFoldDB" id="A0A5C5WBR5"/>
<name>A0A5C5WBR5_9BACT</name>
<dbReference type="OrthoDB" id="9978832at2"/>
<reference evidence="2 3" key="1">
    <citation type="submission" date="2019-02" db="EMBL/GenBank/DDBJ databases">
        <title>Deep-cultivation of Planctomycetes and their phenomic and genomic characterization uncovers novel biology.</title>
        <authorList>
            <person name="Wiegand S."/>
            <person name="Jogler M."/>
            <person name="Boedeker C."/>
            <person name="Pinto D."/>
            <person name="Vollmers J."/>
            <person name="Rivas-Marin E."/>
            <person name="Kohn T."/>
            <person name="Peeters S.H."/>
            <person name="Heuer A."/>
            <person name="Rast P."/>
            <person name="Oberbeckmann S."/>
            <person name="Bunk B."/>
            <person name="Jeske O."/>
            <person name="Meyerdierks A."/>
            <person name="Storesund J.E."/>
            <person name="Kallscheuer N."/>
            <person name="Luecker S."/>
            <person name="Lage O.M."/>
            <person name="Pohl T."/>
            <person name="Merkel B.J."/>
            <person name="Hornburger P."/>
            <person name="Mueller R.-W."/>
            <person name="Bruemmer F."/>
            <person name="Labrenz M."/>
            <person name="Spormann A.M."/>
            <person name="Op Den Camp H."/>
            <person name="Overmann J."/>
            <person name="Amann R."/>
            <person name="Jetten M.S.M."/>
            <person name="Mascher T."/>
            <person name="Medema M.H."/>
            <person name="Devos D.P."/>
            <person name="Kaster A.-K."/>
            <person name="Ovreas L."/>
            <person name="Rohde M."/>
            <person name="Galperin M.Y."/>
            <person name="Jogler C."/>
        </authorList>
    </citation>
    <scope>NUCLEOTIDE SEQUENCE [LARGE SCALE GENOMIC DNA]</scope>
    <source>
        <strain evidence="2 3">Pla22</strain>
    </source>
</reference>
<keyword evidence="3" id="KW-1185">Reference proteome</keyword>
<feature type="chain" id="PRO_5022727656" evidence="1">
    <location>
        <begin position="22"/>
        <end position="142"/>
    </location>
</feature>
<evidence type="ECO:0000313" key="3">
    <source>
        <dbReference type="Proteomes" id="UP000316598"/>
    </source>
</evidence>
<keyword evidence="1" id="KW-0732">Signal</keyword>